<keyword evidence="2" id="KW-1133">Transmembrane helix</keyword>
<dbReference type="GO" id="GO:0006508">
    <property type="term" value="P:proteolysis"/>
    <property type="evidence" value="ECO:0007669"/>
    <property type="project" value="InterPro"/>
</dbReference>
<keyword evidence="4" id="KW-0378">Hydrolase</keyword>
<name>H5TLW5_GORO1</name>
<feature type="region of interest" description="Disordered" evidence="1">
    <location>
        <begin position="62"/>
        <end position="84"/>
    </location>
</feature>
<dbReference type="STRING" id="1108044.GOOTI_111_00020"/>
<keyword evidence="4" id="KW-0645">Protease</keyword>
<sequence length="445" mass="46329">MHSFAAPARRSLRRLAARGILATIVTVGVVVGMSDAPLNAAPLSPPAMTTPNTDHCPQRVTPPAPVDESEVVAPGSTTPTPLPVHSPPVGGDKLGACGVVADPAAGPVPGRLTSAAWLVADLDSGAVIAAKDPHGRYRPASTIKVLLALTALRAGVPLEKPVTATPEDWSVEGDACGMGPGGRYTMRDMMIGLLMVSGNDCAHVIARELGGVDTTLRKMNDLAHSLNADDTRATTPSGLDAAGMSTSPYDLALIFRAAMQNTTFREIIAMPNHTFPGYPKRADVPGDVDHPGYLMQTSNHLLLDGDPGALGGKTGYTDDAQKTFVGAAKRDGRTVLIVQMYGLSTADDNYWDQARSLVAYGAHAPREVQVGDLASPDEPASTGGDGTRTGARTGSDVTTAETSAQHGAAQQDPASPWSVRILVGLVGLLVALLLLLVALRLFRRR</sequence>
<dbReference type="SUPFAM" id="SSF56601">
    <property type="entry name" value="beta-lactamase/transpeptidase-like"/>
    <property type="match status" value="1"/>
</dbReference>
<keyword evidence="5" id="KW-1185">Reference proteome</keyword>
<feature type="transmembrane region" description="Helical" evidence="2">
    <location>
        <begin position="421"/>
        <end position="442"/>
    </location>
</feature>
<keyword evidence="2" id="KW-0812">Transmembrane</keyword>
<keyword evidence="4" id="KW-0121">Carboxypeptidase</keyword>
<evidence type="ECO:0000313" key="5">
    <source>
        <dbReference type="Proteomes" id="UP000005038"/>
    </source>
</evidence>
<dbReference type="EMBL" id="BAFB01000111">
    <property type="protein sequence ID" value="GAB34473.1"/>
    <property type="molecule type" value="Genomic_DNA"/>
</dbReference>
<keyword evidence="2" id="KW-0472">Membrane</keyword>
<dbReference type="PANTHER" id="PTHR21581:SF33">
    <property type="entry name" value="D-ALANYL-D-ALANINE CARBOXYPEPTIDASE DACB"/>
    <property type="match status" value="1"/>
</dbReference>
<proteinExistence type="predicted"/>
<dbReference type="OrthoDB" id="3663940at2"/>
<gene>
    <name evidence="4" type="primary">dac</name>
    <name evidence="4" type="ORF">GOOTI_111_00020</name>
</gene>
<protein>
    <submittedName>
        <fullName evidence="4">D-alanyl-D-alanine carboxypeptidase</fullName>
    </submittedName>
</protein>
<evidence type="ECO:0000256" key="2">
    <source>
        <dbReference type="SAM" id="Phobius"/>
    </source>
</evidence>
<dbReference type="InterPro" id="IPR001967">
    <property type="entry name" value="Peptidase_S11_N"/>
</dbReference>
<evidence type="ECO:0000256" key="1">
    <source>
        <dbReference type="SAM" id="MobiDB-lite"/>
    </source>
</evidence>
<feature type="domain" description="Peptidase S11 D-alanyl-D-alanine carboxypeptidase A N-terminal" evidence="3">
    <location>
        <begin position="111"/>
        <end position="340"/>
    </location>
</feature>
<dbReference type="InterPro" id="IPR012338">
    <property type="entry name" value="Beta-lactam/transpept-like"/>
</dbReference>
<dbReference type="Proteomes" id="UP000005038">
    <property type="component" value="Unassembled WGS sequence"/>
</dbReference>
<evidence type="ECO:0000313" key="4">
    <source>
        <dbReference type="EMBL" id="GAB34473.1"/>
    </source>
</evidence>
<organism evidence="4 5">
    <name type="scientific">Gordonia otitidis (strain DSM 44809 / CCUG 52243 / JCM 12355 / NBRC 100426 / IFM 10032)</name>
    <dbReference type="NCBI Taxonomy" id="1108044"/>
    <lineage>
        <taxon>Bacteria</taxon>
        <taxon>Bacillati</taxon>
        <taxon>Actinomycetota</taxon>
        <taxon>Actinomycetes</taxon>
        <taxon>Mycobacteriales</taxon>
        <taxon>Gordoniaceae</taxon>
        <taxon>Gordonia</taxon>
    </lineage>
</organism>
<comment type="caution">
    <text evidence="4">The sequence shown here is derived from an EMBL/GenBank/DDBJ whole genome shotgun (WGS) entry which is preliminary data.</text>
</comment>
<dbReference type="Pfam" id="PF00768">
    <property type="entry name" value="Peptidase_S11"/>
    <property type="match status" value="1"/>
</dbReference>
<dbReference type="RefSeq" id="WP_007238710.1">
    <property type="nucleotide sequence ID" value="NZ_BAFB01000111.1"/>
</dbReference>
<evidence type="ECO:0000259" key="3">
    <source>
        <dbReference type="Pfam" id="PF00768"/>
    </source>
</evidence>
<dbReference type="PANTHER" id="PTHR21581">
    <property type="entry name" value="D-ALANYL-D-ALANINE CARBOXYPEPTIDASE"/>
    <property type="match status" value="1"/>
</dbReference>
<feature type="region of interest" description="Disordered" evidence="1">
    <location>
        <begin position="369"/>
        <end position="411"/>
    </location>
</feature>
<accession>H5TLW5</accession>
<dbReference type="Gene3D" id="3.40.710.10">
    <property type="entry name" value="DD-peptidase/beta-lactamase superfamily"/>
    <property type="match status" value="1"/>
</dbReference>
<reference evidence="4" key="1">
    <citation type="submission" date="2012-02" db="EMBL/GenBank/DDBJ databases">
        <title>Whole genome shotgun sequence of Gordonia otitidis NBRC 100426.</title>
        <authorList>
            <person name="Yoshida I."/>
            <person name="Hosoyama A."/>
            <person name="Tsuchikane K."/>
            <person name="Katsumata H."/>
            <person name="Yamazaki S."/>
            <person name="Fujita N."/>
        </authorList>
    </citation>
    <scope>NUCLEOTIDE SEQUENCE [LARGE SCALE GENOMIC DNA]</scope>
    <source>
        <strain evidence="4">NBRC 100426</strain>
    </source>
</reference>
<dbReference type="GO" id="GO:0009002">
    <property type="term" value="F:serine-type D-Ala-D-Ala carboxypeptidase activity"/>
    <property type="evidence" value="ECO:0007669"/>
    <property type="project" value="InterPro"/>
</dbReference>
<dbReference type="AlphaFoldDB" id="H5TLW5"/>